<evidence type="ECO:0000256" key="1">
    <source>
        <dbReference type="SAM" id="Phobius"/>
    </source>
</evidence>
<evidence type="ECO:0000313" key="3">
    <source>
        <dbReference type="Proteomes" id="UP000652761"/>
    </source>
</evidence>
<gene>
    <name evidence="2" type="ORF">Taro_010282</name>
</gene>
<sequence>MLERWRTRRGAVDERSKEKELGERRDFIIFLILNLRIHYNVKILGCMDRNPRTLRRDLLSRSARPGSAASARRDNHDLVNGLPATSPPFLLVPLSLFQFVPIPSLFLLSSPTGHCYLLLLLLLWVPMIQSRAGLFLLLLDRFLLSQFLSSSLLFHRQQKRNQVTVAFCVLQCLRSSPIRSPAAAAAAAQWKRSVENAEIEEHRSLQKGTGFRRV</sequence>
<evidence type="ECO:0000313" key="2">
    <source>
        <dbReference type="EMBL" id="MQL77879.1"/>
    </source>
</evidence>
<feature type="transmembrane region" description="Helical" evidence="1">
    <location>
        <begin position="132"/>
        <end position="154"/>
    </location>
</feature>
<keyword evidence="3" id="KW-1185">Reference proteome</keyword>
<protein>
    <recommendedName>
        <fullName evidence="4">Transmembrane protein</fullName>
    </recommendedName>
</protein>
<proteinExistence type="predicted"/>
<dbReference type="AlphaFoldDB" id="A0A843UCK9"/>
<organism evidence="2 3">
    <name type="scientific">Colocasia esculenta</name>
    <name type="common">Wild taro</name>
    <name type="synonym">Arum esculentum</name>
    <dbReference type="NCBI Taxonomy" id="4460"/>
    <lineage>
        <taxon>Eukaryota</taxon>
        <taxon>Viridiplantae</taxon>
        <taxon>Streptophyta</taxon>
        <taxon>Embryophyta</taxon>
        <taxon>Tracheophyta</taxon>
        <taxon>Spermatophyta</taxon>
        <taxon>Magnoliopsida</taxon>
        <taxon>Liliopsida</taxon>
        <taxon>Araceae</taxon>
        <taxon>Aroideae</taxon>
        <taxon>Colocasieae</taxon>
        <taxon>Colocasia</taxon>
    </lineage>
</organism>
<evidence type="ECO:0008006" key="4">
    <source>
        <dbReference type="Google" id="ProtNLM"/>
    </source>
</evidence>
<dbReference type="Proteomes" id="UP000652761">
    <property type="component" value="Unassembled WGS sequence"/>
</dbReference>
<feature type="transmembrane region" description="Helical" evidence="1">
    <location>
        <begin position="105"/>
        <end position="126"/>
    </location>
</feature>
<keyword evidence="1" id="KW-0812">Transmembrane</keyword>
<comment type="caution">
    <text evidence="2">The sequence shown here is derived from an EMBL/GenBank/DDBJ whole genome shotgun (WGS) entry which is preliminary data.</text>
</comment>
<name>A0A843UCK9_COLES</name>
<dbReference type="EMBL" id="NMUH01000370">
    <property type="protein sequence ID" value="MQL77879.1"/>
    <property type="molecule type" value="Genomic_DNA"/>
</dbReference>
<accession>A0A843UCK9</accession>
<keyword evidence="1" id="KW-0472">Membrane</keyword>
<keyword evidence="1" id="KW-1133">Transmembrane helix</keyword>
<reference evidence="2" key="1">
    <citation type="submission" date="2017-07" db="EMBL/GenBank/DDBJ databases">
        <title>Taro Niue Genome Assembly and Annotation.</title>
        <authorList>
            <person name="Atibalentja N."/>
            <person name="Keating K."/>
            <person name="Fields C.J."/>
        </authorList>
    </citation>
    <scope>NUCLEOTIDE SEQUENCE</scope>
    <source>
        <strain evidence="2">Niue_2</strain>
        <tissue evidence="2">Leaf</tissue>
    </source>
</reference>